<proteinExistence type="predicted"/>
<gene>
    <name evidence="1" type="ORF">MNBD_GAMMA09-2702</name>
</gene>
<dbReference type="EMBL" id="UOFI01000090">
    <property type="protein sequence ID" value="VAW67045.1"/>
    <property type="molecule type" value="Genomic_DNA"/>
</dbReference>
<sequence>MPIYMEGINLKLISGQGVSWELIHDACSCRYFLKQYKRPESMMCIPYI</sequence>
<organism evidence="1">
    <name type="scientific">hydrothermal vent metagenome</name>
    <dbReference type="NCBI Taxonomy" id="652676"/>
    <lineage>
        <taxon>unclassified sequences</taxon>
        <taxon>metagenomes</taxon>
        <taxon>ecological metagenomes</taxon>
    </lineage>
</organism>
<name>A0A3B0XFE5_9ZZZZ</name>
<evidence type="ECO:0000313" key="1">
    <source>
        <dbReference type="EMBL" id="VAW67045.1"/>
    </source>
</evidence>
<reference evidence="1" key="1">
    <citation type="submission" date="2018-06" db="EMBL/GenBank/DDBJ databases">
        <authorList>
            <person name="Zhirakovskaya E."/>
        </authorList>
    </citation>
    <scope>NUCLEOTIDE SEQUENCE</scope>
</reference>
<dbReference type="AlphaFoldDB" id="A0A3B0XFE5"/>
<accession>A0A3B0XFE5</accession>
<protein>
    <submittedName>
        <fullName evidence="1">Uncharacterized protein</fullName>
    </submittedName>
</protein>